<name>A0A1G2HVD2_9BACT</name>
<feature type="transmembrane region" description="Helical" evidence="1">
    <location>
        <begin position="62"/>
        <end position="81"/>
    </location>
</feature>
<feature type="transmembrane region" description="Helical" evidence="1">
    <location>
        <begin position="287"/>
        <end position="307"/>
    </location>
</feature>
<protein>
    <submittedName>
        <fullName evidence="2">Uncharacterized protein</fullName>
    </submittedName>
</protein>
<keyword evidence="1" id="KW-0472">Membrane</keyword>
<feature type="transmembrane region" description="Helical" evidence="1">
    <location>
        <begin position="159"/>
        <end position="179"/>
    </location>
</feature>
<dbReference type="AlphaFoldDB" id="A0A1G2HVD2"/>
<gene>
    <name evidence="2" type="ORF">A2822_02025</name>
</gene>
<feature type="transmembrane region" description="Helical" evidence="1">
    <location>
        <begin position="23"/>
        <end position="41"/>
    </location>
</feature>
<accession>A0A1G2HVD2</accession>
<comment type="caution">
    <text evidence="2">The sequence shown here is derived from an EMBL/GenBank/DDBJ whole genome shotgun (WGS) entry which is preliminary data.</text>
</comment>
<evidence type="ECO:0000313" key="2">
    <source>
        <dbReference type="EMBL" id="OGZ66492.1"/>
    </source>
</evidence>
<evidence type="ECO:0000256" key="1">
    <source>
        <dbReference type="SAM" id="Phobius"/>
    </source>
</evidence>
<reference evidence="2 3" key="1">
    <citation type="journal article" date="2016" name="Nat. Commun.">
        <title>Thousands of microbial genomes shed light on interconnected biogeochemical processes in an aquifer system.</title>
        <authorList>
            <person name="Anantharaman K."/>
            <person name="Brown C.T."/>
            <person name="Hug L.A."/>
            <person name="Sharon I."/>
            <person name="Castelle C.J."/>
            <person name="Probst A.J."/>
            <person name="Thomas B.C."/>
            <person name="Singh A."/>
            <person name="Wilkins M.J."/>
            <person name="Karaoz U."/>
            <person name="Brodie E.L."/>
            <person name="Williams K.H."/>
            <person name="Hubbard S.S."/>
            <person name="Banfield J.F."/>
        </authorList>
    </citation>
    <scope>NUCLEOTIDE SEQUENCE [LARGE SCALE GENOMIC DNA]</scope>
</reference>
<proteinExistence type="predicted"/>
<organism evidence="2 3">
    <name type="scientific">Candidatus Staskawiczbacteria bacterium RIFCSPHIGHO2_01_FULL_41_41</name>
    <dbReference type="NCBI Taxonomy" id="1802203"/>
    <lineage>
        <taxon>Bacteria</taxon>
        <taxon>Candidatus Staskawicziibacteriota</taxon>
    </lineage>
</organism>
<dbReference type="EMBL" id="MHOP01000005">
    <property type="protein sequence ID" value="OGZ66492.1"/>
    <property type="molecule type" value="Genomic_DNA"/>
</dbReference>
<feature type="transmembrane region" description="Helical" evidence="1">
    <location>
        <begin position="364"/>
        <end position="385"/>
    </location>
</feature>
<feature type="transmembrane region" description="Helical" evidence="1">
    <location>
        <begin position="257"/>
        <end position="281"/>
    </location>
</feature>
<dbReference type="Proteomes" id="UP000178774">
    <property type="component" value="Unassembled WGS sequence"/>
</dbReference>
<dbReference type="InterPro" id="IPR045782">
    <property type="entry name" value="TrbL_3"/>
</dbReference>
<keyword evidence="1" id="KW-1133">Transmembrane helix</keyword>
<sequence length="800" mass="87766">MELLNKDFDAQSKSFFILKNKNFLLKAIAVDYLLIIDIQIHDIMKKCFMYKFPSFIYQNKKAPLFAVLLFFTLIGLVMPNISNAAPEDCGVLNAVSCNIGYAVKGLISLLGYLVLIAQVIVNQTLKWIIGFTIDRISYTSLDPVENSAVALGWPIVRDFANILVVLGFIAIALATILRFKEYEAKALLAKLIIAALLINFSLIICGVAIDASHIVMKNFLDVNQTFMGEFQSSADALSRGVNNNGSVESGGVSVMSFALVVLSMAVVGILKTAAYGLFAILFLFRMMALWILVILSPLAFVCYVFPATKKVWDMWWSNFSQWVFIGIPGAFFLNLSGQLVVAQLNRPAPLNFTGNGLAGLGNSVANLLGFLVPGVFLIIGFIFSLQISAMGGTMAISTAKKVGGWTGKFATDKTQLTRLKNSVVDRATSFGERIGAIDQGTTKARQGNRLEEAKKRLAYAKDDHEKLAEIAATPIGRMTSEKVREEKAAAAAMLAKENKFNMIDVSERESVASHAVAYGASKDAITKNNPELLTGAKDKNPISQGILRKVPGLKGVMGKKRSAAEQTAEQSLVLEERATLEAAGTSPEEAKRLAEHRTFSDLEVKVAQQKIHENTVRQRALGYSPTSEKEVRNKAIDDRLENEKDGMKNVVRLQNVGATDKQVEILLEEEIARKKKEYQQTYIPSASATIQAKEHAIKEKVAKTVGKLSPSKAAELPKEAISAQVLSVLSDSQIEQIGKRGGPNLVSEIKKYVRDTSKSLADQSQEFKDIRALLLTLPAGSPERMRIGEIMRKIRRPDFK</sequence>
<dbReference type="Pfam" id="PF19590">
    <property type="entry name" value="TrbL_3"/>
    <property type="match status" value="1"/>
</dbReference>
<feature type="transmembrane region" description="Helical" evidence="1">
    <location>
        <begin position="191"/>
        <end position="209"/>
    </location>
</feature>
<feature type="transmembrane region" description="Helical" evidence="1">
    <location>
        <begin position="319"/>
        <end position="344"/>
    </location>
</feature>
<evidence type="ECO:0000313" key="3">
    <source>
        <dbReference type="Proteomes" id="UP000178774"/>
    </source>
</evidence>
<keyword evidence="1" id="KW-0812">Transmembrane</keyword>
<feature type="transmembrane region" description="Helical" evidence="1">
    <location>
        <begin position="101"/>
        <end position="121"/>
    </location>
</feature>